<dbReference type="InterPro" id="IPR025403">
    <property type="entry name" value="TgpA-like_C"/>
</dbReference>
<dbReference type="InterPro" id="IPR021878">
    <property type="entry name" value="TgpA_N"/>
</dbReference>
<evidence type="ECO:0000313" key="3">
    <source>
        <dbReference type="EMBL" id="QBB70293.1"/>
    </source>
</evidence>
<keyword evidence="1" id="KW-0812">Transmembrane</keyword>
<feature type="transmembrane region" description="Helical" evidence="1">
    <location>
        <begin position="175"/>
        <end position="208"/>
    </location>
</feature>
<dbReference type="OrthoDB" id="9804872at2"/>
<proteinExistence type="predicted"/>
<accession>A0A411HIG9</accession>
<dbReference type="Gene3D" id="3.10.620.30">
    <property type="match status" value="1"/>
</dbReference>
<dbReference type="InterPro" id="IPR002931">
    <property type="entry name" value="Transglutaminase-like"/>
</dbReference>
<dbReference type="AlphaFoldDB" id="A0A411HIG9"/>
<evidence type="ECO:0000256" key="1">
    <source>
        <dbReference type="SAM" id="Phobius"/>
    </source>
</evidence>
<evidence type="ECO:0000313" key="4">
    <source>
        <dbReference type="Proteomes" id="UP000291562"/>
    </source>
</evidence>
<feature type="transmembrane region" description="Helical" evidence="1">
    <location>
        <begin position="229"/>
        <end position="251"/>
    </location>
</feature>
<dbReference type="InterPro" id="IPR052901">
    <property type="entry name" value="Bact_TGase-like"/>
</dbReference>
<dbReference type="InterPro" id="IPR038765">
    <property type="entry name" value="Papain-like_cys_pep_sf"/>
</dbReference>
<dbReference type="Pfam" id="PF11992">
    <property type="entry name" value="TgpA_N"/>
    <property type="match status" value="1"/>
</dbReference>
<organism evidence="3 4">
    <name type="scientific">Pseudolysobacter antarcticus</name>
    <dbReference type="NCBI Taxonomy" id="2511995"/>
    <lineage>
        <taxon>Bacteria</taxon>
        <taxon>Pseudomonadati</taxon>
        <taxon>Pseudomonadota</taxon>
        <taxon>Gammaproteobacteria</taxon>
        <taxon>Lysobacterales</taxon>
        <taxon>Rhodanobacteraceae</taxon>
        <taxon>Pseudolysobacter</taxon>
    </lineage>
</organism>
<dbReference type="Pfam" id="PF13559">
    <property type="entry name" value="DUF4129"/>
    <property type="match status" value="1"/>
</dbReference>
<gene>
    <name evidence="3" type="ORF">ELE36_07915</name>
</gene>
<evidence type="ECO:0000259" key="2">
    <source>
        <dbReference type="SMART" id="SM00460"/>
    </source>
</evidence>
<reference evidence="3 4" key="1">
    <citation type="submission" date="2019-01" db="EMBL/GenBank/DDBJ databases">
        <title>Pseudolysobacter antarctica gen. nov., sp. nov., isolated from Fildes Peninsula, Antarctica.</title>
        <authorList>
            <person name="Wei Z."/>
            <person name="Peng F."/>
        </authorList>
    </citation>
    <scope>NUCLEOTIDE SEQUENCE [LARGE SCALE GENOMIC DNA]</scope>
    <source>
        <strain evidence="3 4">AQ6-296</strain>
    </source>
</reference>
<name>A0A411HIG9_9GAMM</name>
<dbReference type="Pfam" id="PF01841">
    <property type="entry name" value="Transglut_core"/>
    <property type="match status" value="1"/>
</dbReference>
<dbReference type="EMBL" id="CP035704">
    <property type="protein sequence ID" value="QBB70293.1"/>
    <property type="molecule type" value="Genomic_DNA"/>
</dbReference>
<dbReference type="SUPFAM" id="SSF54001">
    <property type="entry name" value="Cysteine proteinases"/>
    <property type="match status" value="1"/>
</dbReference>
<dbReference type="PANTHER" id="PTHR42736">
    <property type="entry name" value="PROTEIN-GLUTAMINE GAMMA-GLUTAMYLTRANSFERASE"/>
    <property type="match status" value="1"/>
</dbReference>
<keyword evidence="1" id="KW-0472">Membrane</keyword>
<feature type="domain" description="Transglutaminase-like" evidence="2">
    <location>
        <begin position="471"/>
        <end position="542"/>
    </location>
</feature>
<keyword evidence="4" id="KW-1185">Reference proteome</keyword>
<sequence>MGAITGTRLRSTHFASCRVGKPSGGRGNALRTDIAAATPRPGQRRSASACVFAGTRVDARSATVSAVLAKLSVRQFSLLSIAVFAAILPHLSRLPWSLTLLLPALLCARWWQRRWRPTPVSALLKLPLALLIVALTLMQYGNVFGREPGSALACGMLVLKLVESETTRDARAAVLFAAFVLMSALLFAQSLFYTAFLMLVLILLLAVLRQLQVQPANSTAPWRPQLIHYLRDAGLSLLAGAPLALCAFLLIPRFTSPLWGAPNDGDSARTGLSDRMSPGDISNLLNDDSPAFRVGFTGEAPAPAKRYWRGPVLWNFDGRAWTRPEWADTAAQVTITNSGATIDYDVTQEPSLQRWMLALDVPIEVPADATRFADLTVSGRHRDSTNPRRYHLRSVLDYVLQPELSATERRRALQLPRGFNPRSVALAQQLRAAHPDDDVAVVREVLQRFRSDYSYTQAPPELGRESVDEFLFDTRAGFCEHYSSAFTFLMRAAGIPARVVTGYQGGYFSNVGRYLLVRQSDAHAWSEVWLPQRGWVRIDPTAEVSPSRIELGATATRGGDRESWYHPEWIASLRNQFDLANRWWNEAVVQFNALRQGGLLQPFGIEHADYAQLAWVLSGCISVILAGMTLWTLRRSRGAEDALDRSYALLCSKLARAGVKRAASEGPRDFCARAAASLPESATAIRALAQRYVNLRYAHALCDSAELHLFDRAVHALRVSKRKP</sequence>
<dbReference type="Proteomes" id="UP000291562">
    <property type="component" value="Chromosome"/>
</dbReference>
<protein>
    <submittedName>
        <fullName evidence="3">DUF3488 domain-containing protein</fullName>
    </submittedName>
</protein>
<feature type="transmembrane region" description="Helical" evidence="1">
    <location>
        <begin position="613"/>
        <end position="633"/>
    </location>
</feature>
<dbReference type="PANTHER" id="PTHR42736:SF1">
    <property type="entry name" value="PROTEIN-GLUTAMINE GAMMA-GLUTAMYLTRANSFERASE"/>
    <property type="match status" value="1"/>
</dbReference>
<keyword evidence="1" id="KW-1133">Transmembrane helix</keyword>
<dbReference type="KEGG" id="xbc:ELE36_07915"/>
<feature type="transmembrane region" description="Helical" evidence="1">
    <location>
        <begin position="123"/>
        <end position="141"/>
    </location>
</feature>
<dbReference type="SMART" id="SM00460">
    <property type="entry name" value="TGc"/>
    <property type="match status" value="1"/>
</dbReference>